<dbReference type="OrthoDB" id="4440859at2759"/>
<dbReference type="RefSeq" id="XP_015403936.1">
    <property type="nucleotide sequence ID" value="XM_015554850.1"/>
</dbReference>
<feature type="signal peptide" evidence="1">
    <location>
        <begin position="1"/>
        <end position="20"/>
    </location>
</feature>
<dbReference type="GeneID" id="26811398"/>
<evidence type="ECO:0000313" key="3">
    <source>
        <dbReference type="Proteomes" id="UP000037505"/>
    </source>
</evidence>
<gene>
    <name evidence="2" type="ORF">ANOM_009594</name>
</gene>
<accession>A0A0L1IV28</accession>
<feature type="chain" id="PRO_5005553099" evidence="1">
    <location>
        <begin position="21"/>
        <end position="230"/>
    </location>
</feature>
<organism evidence="2 3">
    <name type="scientific">Aspergillus nomiae NRRL (strain ATCC 15546 / NRRL 13137 / CBS 260.88 / M93)</name>
    <dbReference type="NCBI Taxonomy" id="1509407"/>
    <lineage>
        <taxon>Eukaryota</taxon>
        <taxon>Fungi</taxon>
        <taxon>Dikarya</taxon>
        <taxon>Ascomycota</taxon>
        <taxon>Pezizomycotina</taxon>
        <taxon>Eurotiomycetes</taxon>
        <taxon>Eurotiomycetidae</taxon>
        <taxon>Eurotiales</taxon>
        <taxon>Aspergillaceae</taxon>
        <taxon>Aspergillus</taxon>
        <taxon>Aspergillus subgen. Circumdati</taxon>
    </lineage>
</organism>
<evidence type="ECO:0000256" key="1">
    <source>
        <dbReference type="SAM" id="SignalP"/>
    </source>
</evidence>
<sequence>MKFSKILSIVLATLAVGVRAHPTTPFNDIQHVPQDISSGTLDSASDIERRANHDETDRFKKTQKGLGKQKLQLGKSYSFKVTWTSGAAGSTTKTTYPIQREMKKTQQEYGFDHTAIVVGEVVKIKQGEVFKLDFKGRMYHLRADLEGSGQRAWYRTSVEGVEWEPKDPKDSKGPPKTMKYLHLKEVDGKWSEKAAHANTAATKVSDNNGNKWQGKRNDCEEYVKAFEKAL</sequence>
<reference evidence="2 3" key="1">
    <citation type="submission" date="2014-06" db="EMBL/GenBank/DDBJ databases">
        <title>The Genome of the Aflatoxigenic Filamentous Fungus Aspergillus nomius.</title>
        <authorList>
            <person name="Moore M.G."/>
            <person name="Shannon B.M."/>
            <person name="Brian M.M."/>
        </authorList>
    </citation>
    <scope>NUCLEOTIDE SEQUENCE [LARGE SCALE GENOMIC DNA]</scope>
    <source>
        <strain evidence="2 3">NRRL 13137</strain>
    </source>
</reference>
<keyword evidence="1" id="KW-0732">Signal</keyword>
<name>A0A0L1IV28_ASPN3</name>
<dbReference type="AlphaFoldDB" id="A0A0L1IV28"/>
<dbReference type="EMBL" id="JNOM01000298">
    <property type="protein sequence ID" value="KNG83013.1"/>
    <property type="molecule type" value="Genomic_DNA"/>
</dbReference>
<dbReference type="Proteomes" id="UP000037505">
    <property type="component" value="Unassembled WGS sequence"/>
</dbReference>
<comment type="caution">
    <text evidence="2">The sequence shown here is derived from an EMBL/GenBank/DDBJ whole genome shotgun (WGS) entry which is preliminary data.</text>
</comment>
<protein>
    <submittedName>
        <fullName evidence="2">Uncharacterized protein</fullName>
    </submittedName>
</protein>
<proteinExistence type="predicted"/>
<keyword evidence="3" id="KW-1185">Reference proteome</keyword>
<evidence type="ECO:0000313" key="2">
    <source>
        <dbReference type="EMBL" id="KNG83013.1"/>
    </source>
</evidence>